<protein>
    <recommendedName>
        <fullName evidence="1">NrS-1 polymerase-like helicase domain-containing protein</fullName>
    </recommendedName>
</protein>
<organism evidence="2">
    <name type="scientific">termite gut metagenome</name>
    <dbReference type="NCBI Taxonomy" id="433724"/>
    <lineage>
        <taxon>unclassified sequences</taxon>
        <taxon>metagenomes</taxon>
        <taxon>organismal metagenomes</taxon>
    </lineage>
</organism>
<gene>
    <name evidence="2" type="ORF">EZS27_036555</name>
</gene>
<reference evidence="2" key="1">
    <citation type="submission" date="2019-03" db="EMBL/GenBank/DDBJ databases">
        <title>Single cell metagenomics reveals metabolic interactions within the superorganism composed of flagellate Streblomastix strix and complex community of Bacteroidetes bacteria on its surface.</title>
        <authorList>
            <person name="Treitli S.C."/>
            <person name="Kolisko M."/>
            <person name="Husnik F."/>
            <person name="Keeling P."/>
            <person name="Hampl V."/>
        </authorList>
    </citation>
    <scope>NUCLEOTIDE SEQUENCE</scope>
    <source>
        <strain evidence="2">STM</strain>
    </source>
</reference>
<dbReference type="InterPro" id="IPR045455">
    <property type="entry name" value="NrS-1_pol-like_helicase"/>
</dbReference>
<dbReference type="EMBL" id="SNRY01006466">
    <property type="protein sequence ID" value="KAA6312527.1"/>
    <property type="molecule type" value="Genomic_DNA"/>
</dbReference>
<feature type="non-terminal residue" evidence="2">
    <location>
        <position position="1"/>
    </location>
</feature>
<name>A0A5J4PSG2_9ZZZZ</name>
<dbReference type="Pfam" id="PF19263">
    <property type="entry name" value="DUF5906"/>
    <property type="match status" value="1"/>
</dbReference>
<accession>A0A5J4PSG2</accession>
<feature type="domain" description="NrS-1 polymerase-like helicase" evidence="1">
    <location>
        <begin position="5"/>
        <end position="75"/>
    </location>
</feature>
<dbReference type="AlphaFoldDB" id="A0A5J4PSG2"/>
<evidence type="ECO:0000259" key="1">
    <source>
        <dbReference type="Pfam" id="PF19263"/>
    </source>
</evidence>
<sequence>NTNEDFHSQFNSDWANKLIVGVDEALLDRREDSERIKNLSTAISYKAEAKGKDRYEIDFFAKFVLSSNNEECPIIIEQGETRYWVRKIPPIEKKNVGMLNDLKAEIPQFLNFLLKRKFRKVVLPVFLSVETNNRIGSRINGFV</sequence>
<proteinExistence type="predicted"/>
<evidence type="ECO:0000313" key="2">
    <source>
        <dbReference type="EMBL" id="KAA6312527.1"/>
    </source>
</evidence>
<comment type="caution">
    <text evidence="2">The sequence shown here is derived from an EMBL/GenBank/DDBJ whole genome shotgun (WGS) entry which is preliminary data.</text>
</comment>